<feature type="coiled-coil region" evidence="2">
    <location>
        <begin position="55"/>
        <end position="90"/>
    </location>
</feature>
<name>A0A383W448_TETOB</name>
<dbReference type="GO" id="GO:0048188">
    <property type="term" value="C:Set1C/COMPASS complex"/>
    <property type="evidence" value="ECO:0007669"/>
    <property type="project" value="InterPro"/>
</dbReference>
<dbReference type="Gene3D" id="1.20.890.10">
    <property type="entry name" value="cAMP-dependent protein kinase regulatory subunit, dimerization-anchoring domain"/>
    <property type="match status" value="1"/>
</dbReference>
<dbReference type="InterPro" id="IPR007858">
    <property type="entry name" value="Dpy-30_motif"/>
</dbReference>
<dbReference type="Proteomes" id="UP000256970">
    <property type="component" value="Unassembled WGS sequence"/>
</dbReference>
<dbReference type="CDD" id="cd22966">
    <property type="entry name" value="DD_DYDC-like"/>
    <property type="match status" value="1"/>
</dbReference>
<proteinExistence type="inferred from homology"/>
<keyword evidence="5" id="KW-1185">Reference proteome</keyword>
<keyword evidence="2" id="KW-0175">Coiled coil</keyword>
<dbReference type="AlphaFoldDB" id="A0A383W448"/>
<feature type="compositionally biased region" description="Low complexity" evidence="3">
    <location>
        <begin position="595"/>
        <end position="610"/>
    </location>
</feature>
<comment type="similarity">
    <text evidence="1">Belongs to the dpy-30 family.</text>
</comment>
<reference evidence="4 5" key="1">
    <citation type="submission" date="2016-10" db="EMBL/GenBank/DDBJ databases">
        <authorList>
            <person name="Cai Z."/>
        </authorList>
    </citation>
    <scope>NUCLEOTIDE SEQUENCE [LARGE SCALE GENOMIC DNA]</scope>
</reference>
<organism evidence="4 5">
    <name type="scientific">Tetradesmus obliquus</name>
    <name type="common">Green alga</name>
    <name type="synonym">Acutodesmus obliquus</name>
    <dbReference type="NCBI Taxonomy" id="3088"/>
    <lineage>
        <taxon>Eukaryota</taxon>
        <taxon>Viridiplantae</taxon>
        <taxon>Chlorophyta</taxon>
        <taxon>core chlorophytes</taxon>
        <taxon>Chlorophyceae</taxon>
        <taxon>CS clade</taxon>
        <taxon>Sphaeropleales</taxon>
        <taxon>Scenedesmaceae</taxon>
        <taxon>Tetradesmus</taxon>
    </lineage>
</organism>
<feature type="compositionally biased region" description="Acidic residues" evidence="3">
    <location>
        <begin position="611"/>
        <end position="623"/>
    </location>
</feature>
<dbReference type="Pfam" id="PF05186">
    <property type="entry name" value="Dpy-30"/>
    <property type="match status" value="1"/>
</dbReference>
<dbReference type="PANTHER" id="PTHR23356">
    <property type="entry name" value="DPY30-RELATED"/>
    <property type="match status" value="1"/>
</dbReference>
<evidence type="ECO:0000313" key="4">
    <source>
        <dbReference type="EMBL" id="SZX71446.1"/>
    </source>
</evidence>
<feature type="compositionally biased region" description="Acidic residues" evidence="3">
    <location>
        <begin position="131"/>
        <end position="150"/>
    </location>
</feature>
<dbReference type="Gene3D" id="1.20.920.20">
    <property type="match status" value="1"/>
</dbReference>
<dbReference type="EMBL" id="FNXT01001051">
    <property type="protein sequence ID" value="SZX71446.1"/>
    <property type="molecule type" value="Genomic_DNA"/>
</dbReference>
<accession>A0A383W448</accession>
<feature type="region of interest" description="Disordered" evidence="3">
    <location>
        <begin position="374"/>
        <end position="394"/>
    </location>
</feature>
<evidence type="ECO:0000256" key="2">
    <source>
        <dbReference type="SAM" id="Coils"/>
    </source>
</evidence>
<dbReference type="InterPro" id="IPR049630">
    <property type="entry name" value="DYDC-like_DD"/>
</dbReference>
<dbReference type="PANTHER" id="PTHR23356:SF16">
    <property type="entry name" value="DPY30 DOMAIN CONTAINING 2"/>
    <property type="match status" value="1"/>
</dbReference>
<feature type="region of interest" description="Disordered" evidence="3">
    <location>
        <begin position="577"/>
        <end position="623"/>
    </location>
</feature>
<evidence type="ECO:0000256" key="1">
    <source>
        <dbReference type="ARBA" id="ARBA00010849"/>
    </source>
</evidence>
<dbReference type="STRING" id="3088.A0A383W448"/>
<protein>
    <submittedName>
        <fullName evidence="4">Uncharacterized protein</fullName>
    </submittedName>
</protein>
<feature type="compositionally biased region" description="Basic and acidic residues" evidence="3">
    <location>
        <begin position="577"/>
        <end position="592"/>
    </location>
</feature>
<feature type="compositionally biased region" description="Acidic residues" evidence="3">
    <location>
        <begin position="159"/>
        <end position="181"/>
    </location>
</feature>
<gene>
    <name evidence="4" type="ORF">BQ4739_LOCUS11594</name>
</gene>
<evidence type="ECO:0000256" key="3">
    <source>
        <dbReference type="SAM" id="MobiDB-lite"/>
    </source>
</evidence>
<evidence type="ECO:0000313" key="5">
    <source>
        <dbReference type="Proteomes" id="UP000256970"/>
    </source>
</evidence>
<dbReference type="InterPro" id="IPR037856">
    <property type="entry name" value="Sdc1/DPY30"/>
</dbReference>
<feature type="region of interest" description="Disordered" evidence="3">
    <location>
        <begin position="131"/>
        <end position="195"/>
    </location>
</feature>
<sequence>MSGGHETSYLVDTVGQALSKGVAATVTAQPSDPVEYLAEWLLRYVKSEQQQVVYIKEKKQHIDEEKRRVAQELEEQKQQEAAEAARKAAVDGLASMSSEPLLLWQAAVRLVKSYTSAASVYVANIVVEEQPEWTPPEDPEADVETDDEDAAAAAADGDTGGEADDGEAAQEDAAAEGEDADGETRAADGADGAAGAPGLQDYSAKLLRYVAASPGQEFMTQLELRRPKPAEEDAAAEGGQQPQQVPVTYRILDEHMPLLEVPAVTAEPRVKFLRGFPRIGGYVAAAVPAGPAGPASGAYHAVLAADTLLPDGHGQALAQQEVSFLWDVAQALGKALDAAAAARKADAARGGSADVVSGLAAAIAELRKAAAPAEALPEVGEDPAAAEQEEGTELSPADLIVQREAEVQHIEQRIAAGQVAANNAAAALTLEVNVLEAVVQSITSVRGAAIHALKLFSSSPPATQHVLRAVLLLLGRDPAALSSWREVSGQLHVGTFDDLAAYDATQARDAALWKRVRAAYKAVQRPRDLEKELPQCGLGALLLQWLKQVRCVARKAAALREANAALAGAREALGKKEQQLEEAKEAKTKADEAEAAAAAAAEAEAAAAEAAEAEEGGEEAAEE</sequence>